<gene>
    <name evidence="1" type="ordered locus">RHE_CH02001</name>
</gene>
<sequence>MTANQFLTELKPLRAFRGEFIGTGLLDSLEAAGLLRPRLRIRYPDPIARRFWLETHDHIQCQFTLPVEPDGPRWDAAVELSNGLYRWRNFIAYGPSPHPLDDRDPRFSEFIQQPKDFLFEPRLARRVDVSSDVYDELFDDCNVEDYYCTWQVLLAAEAAEAGIHIRLNLADDDIAQAARDAFAAGRVPSGATYSYDTSSARAAGQFMEHQNALDAVVWFAEERACVAVYHQGSWWGTVSTKSDRSGSI</sequence>
<dbReference type="HOGENOM" id="CLU_1119453_0_0_5"/>
<name>Q2K8Q0_RHIEC</name>
<accession>Q2K8Q0</accession>
<dbReference type="EMBL" id="CP000133">
    <property type="protein sequence ID" value="ABC90786.1"/>
    <property type="molecule type" value="Genomic_DNA"/>
</dbReference>
<evidence type="ECO:0000313" key="2">
    <source>
        <dbReference type="Proteomes" id="UP000001936"/>
    </source>
</evidence>
<dbReference type="RefSeq" id="WP_011425275.1">
    <property type="nucleotide sequence ID" value="NC_007761.1"/>
</dbReference>
<keyword evidence="2" id="KW-1185">Reference proteome</keyword>
<organism evidence="1 2">
    <name type="scientific">Rhizobium etli (strain ATCC 51251 / DSM 11541 / JCM 21823 / NBRC 15573 / CFN 42)</name>
    <dbReference type="NCBI Taxonomy" id="347834"/>
    <lineage>
        <taxon>Bacteria</taxon>
        <taxon>Pseudomonadati</taxon>
        <taxon>Pseudomonadota</taxon>
        <taxon>Alphaproteobacteria</taxon>
        <taxon>Hyphomicrobiales</taxon>
        <taxon>Rhizobiaceae</taxon>
        <taxon>Rhizobium/Agrobacterium group</taxon>
        <taxon>Rhizobium</taxon>
    </lineage>
</organism>
<dbReference type="Proteomes" id="UP000001936">
    <property type="component" value="Chromosome"/>
</dbReference>
<dbReference type="AlphaFoldDB" id="Q2K8Q0"/>
<proteinExistence type="predicted"/>
<protein>
    <submittedName>
        <fullName evidence="1">Uncharacterized protein</fullName>
    </submittedName>
</protein>
<reference evidence="1 2" key="1">
    <citation type="journal article" date="2006" name="Proc. Natl. Acad. Sci. U.S.A.">
        <title>The partitioned Rhizobium etli genome: genetic and metabolic redundancy in seven interacting replicons.</title>
        <authorList>
            <person name="Gonzalez V."/>
            <person name="Santamaria R.I."/>
            <person name="Bustos P."/>
            <person name="Hernandez-Gonzalez I."/>
            <person name="Medrano-Soto A."/>
            <person name="Moreno-Hagelsieb G."/>
            <person name="Janga S.C."/>
            <person name="Ramirez M.A."/>
            <person name="Jimenez-Jacinto V."/>
            <person name="Collado-Vides J."/>
            <person name="Davila G."/>
        </authorList>
    </citation>
    <scope>NUCLEOTIDE SEQUENCE [LARGE SCALE GENOMIC DNA]</scope>
    <source>
        <strain evidence="2">ATCC 51251 / DSM 11541 / JCM 21823 / NBRC 15573 / CFN 42</strain>
    </source>
</reference>
<evidence type="ECO:0000313" key="1">
    <source>
        <dbReference type="EMBL" id="ABC90786.1"/>
    </source>
</evidence>
<dbReference type="KEGG" id="ret:RHE_CH02001"/>